<name>A0A4Y8ZQM9_9SPHN</name>
<protein>
    <submittedName>
        <fullName evidence="2">DUF2809 domain-containing protein</fullName>
    </submittedName>
</protein>
<sequence length="132" mass="13751">MTGRRGRYALLALAVFALEAAIALFVRDRLVRPLVGDALAVVLVYLALRAATRLRPAAAIALALVTAFVIEAGQLLGLIDLLGLSDNTVARVVLGAQFDPLDLTAYCLGAAGIAAAEAVAAKRTRRVQRASA</sequence>
<dbReference type="Pfam" id="PF10990">
    <property type="entry name" value="DUF2809"/>
    <property type="match status" value="1"/>
</dbReference>
<keyword evidence="3" id="KW-1185">Reference proteome</keyword>
<feature type="transmembrane region" description="Helical" evidence="1">
    <location>
        <begin position="60"/>
        <end position="83"/>
    </location>
</feature>
<feature type="transmembrane region" description="Helical" evidence="1">
    <location>
        <begin position="103"/>
        <end position="121"/>
    </location>
</feature>
<dbReference type="EMBL" id="SPDV01000030">
    <property type="protein sequence ID" value="TFI57445.1"/>
    <property type="molecule type" value="Genomic_DNA"/>
</dbReference>
<evidence type="ECO:0000313" key="3">
    <source>
        <dbReference type="Proteomes" id="UP000298213"/>
    </source>
</evidence>
<evidence type="ECO:0000313" key="2">
    <source>
        <dbReference type="EMBL" id="TFI57445.1"/>
    </source>
</evidence>
<dbReference type="InterPro" id="IPR021257">
    <property type="entry name" value="DUF2809"/>
</dbReference>
<organism evidence="2 3">
    <name type="scientific">Sphingomonas parva</name>
    <dbReference type="NCBI Taxonomy" id="2555898"/>
    <lineage>
        <taxon>Bacteria</taxon>
        <taxon>Pseudomonadati</taxon>
        <taxon>Pseudomonadota</taxon>
        <taxon>Alphaproteobacteria</taxon>
        <taxon>Sphingomonadales</taxon>
        <taxon>Sphingomonadaceae</taxon>
        <taxon>Sphingomonas</taxon>
    </lineage>
</organism>
<evidence type="ECO:0000256" key="1">
    <source>
        <dbReference type="SAM" id="Phobius"/>
    </source>
</evidence>
<reference evidence="2 3" key="1">
    <citation type="submission" date="2019-03" db="EMBL/GenBank/DDBJ databases">
        <title>Genome sequence of Sphingomonas sp. 17J27-24.</title>
        <authorList>
            <person name="Kim M."/>
            <person name="Maeng S."/>
            <person name="Sathiyaraj S."/>
        </authorList>
    </citation>
    <scope>NUCLEOTIDE SEQUENCE [LARGE SCALE GENOMIC DNA]</scope>
    <source>
        <strain evidence="2 3">17J27-24</strain>
    </source>
</reference>
<comment type="caution">
    <text evidence="2">The sequence shown here is derived from an EMBL/GenBank/DDBJ whole genome shotgun (WGS) entry which is preliminary data.</text>
</comment>
<proteinExistence type="predicted"/>
<dbReference type="RefSeq" id="WP_135088084.1">
    <property type="nucleotide sequence ID" value="NZ_SPDV01000030.1"/>
</dbReference>
<dbReference type="Proteomes" id="UP000298213">
    <property type="component" value="Unassembled WGS sequence"/>
</dbReference>
<keyword evidence="1" id="KW-0812">Transmembrane</keyword>
<feature type="transmembrane region" description="Helical" evidence="1">
    <location>
        <begin position="30"/>
        <end position="48"/>
    </location>
</feature>
<accession>A0A4Y8ZQM9</accession>
<dbReference type="AlphaFoldDB" id="A0A4Y8ZQM9"/>
<keyword evidence="1" id="KW-1133">Transmembrane helix</keyword>
<keyword evidence="1" id="KW-0472">Membrane</keyword>
<gene>
    <name evidence="2" type="ORF">E2493_14620</name>
</gene>